<keyword evidence="2" id="KW-0328">Glycosyltransferase</keyword>
<keyword evidence="2" id="KW-0663">Pyridoxal phosphate</keyword>
<accession>A0A8C2DK49</accession>
<dbReference type="SUPFAM" id="SSF53756">
    <property type="entry name" value="UDP-Glycosyltransferase/glycogen phosphorylase"/>
    <property type="match status" value="1"/>
</dbReference>
<comment type="cofactor">
    <cofactor evidence="2">
        <name>pyridoxal 5'-phosphate</name>
        <dbReference type="ChEBI" id="CHEBI:597326"/>
    </cofactor>
</comment>
<dbReference type="Proteomes" id="UP000694701">
    <property type="component" value="Unplaced"/>
</dbReference>
<comment type="catalytic activity">
    <reaction evidence="2">
        <text>[(1-&gt;4)-alpha-D-glucosyl](n) + phosphate = [(1-&gt;4)-alpha-D-glucosyl](n-1) + alpha-D-glucose 1-phosphate</text>
        <dbReference type="Rhea" id="RHEA:41732"/>
        <dbReference type="Rhea" id="RHEA-COMP:9584"/>
        <dbReference type="Rhea" id="RHEA-COMP:9586"/>
        <dbReference type="ChEBI" id="CHEBI:15444"/>
        <dbReference type="ChEBI" id="CHEBI:43474"/>
        <dbReference type="ChEBI" id="CHEBI:58601"/>
        <dbReference type="EC" id="2.4.1.1"/>
    </reaction>
</comment>
<evidence type="ECO:0000313" key="4">
    <source>
        <dbReference type="Proteomes" id="UP000694701"/>
    </source>
</evidence>
<proteinExistence type="inferred from homology"/>
<name>A0A8C2DK49_CYPCA</name>
<comment type="function">
    <text evidence="2">Allosteric enzyme that catalyzes the rate-limiting step in glycogen catabolism, the phosphorolytic cleavage of glycogen to produce glucose-1-phosphate, and plays a central role in maintaining cellular and organismal glucose homeostasis.</text>
</comment>
<dbReference type="PANTHER" id="PTHR11468:SF11">
    <property type="entry name" value="ALPHA-1,4 GLUCAN PHOSPHORYLASE"/>
    <property type="match status" value="1"/>
</dbReference>
<dbReference type="Pfam" id="PF00343">
    <property type="entry name" value="Phosphorylase"/>
    <property type="match status" value="1"/>
</dbReference>
<dbReference type="PANTHER" id="PTHR11468">
    <property type="entry name" value="GLYCOGEN PHOSPHORYLASE"/>
    <property type="match status" value="1"/>
</dbReference>
<evidence type="ECO:0000256" key="1">
    <source>
        <dbReference type="ARBA" id="ARBA00006047"/>
    </source>
</evidence>
<dbReference type="AlphaFoldDB" id="A0A8C2DK49"/>
<reference evidence="3" key="1">
    <citation type="submission" date="2025-08" db="UniProtKB">
        <authorList>
            <consortium name="Ensembl"/>
        </authorList>
    </citation>
    <scope>IDENTIFICATION</scope>
</reference>
<dbReference type="GO" id="GO:0030170">
    <property type="term" value="F:pyridoxal phosphate binding"/>
    <property type="evidence" value="ECO:0007669"/>
    <property type="project" value="TreeGrafter"/>
</dbReference>
<keyword evidence="2" id="KW-0119">Carbohydrate metabolism</keyword>
<keyword evidence="2" id="KW-0808">Transferase</keyword>
<protein>
    <recommendedName>
        <fullName evidence="2">Alpha-1,4 glucan phosphorylase</fullName>
        <ecNumber evidence="2">2.4.1.1</ecNumber>
    </recommendedName>
</protein>
<dbReference type="InterPro" id="IPR000811">
    <property type="entry name" value="Glyco_trans_35"/>
</dbReference>
<evidence type="ECO:0000313" key="3">
    <source>
        <dbReference type="Ensembl" id="ENSCCRP00020024478.1"/>
    </source>
</evidence>
<evidence type="ECO:0000256" key="2">
    <source>
        <dbReference type="RuleBase" id="RU000587"/>
    </source>
</evidence>
<dbReference type="GO" id="GO:0008184">
    <property type="term" value="F:glycogen phosphorylase activity"/>
    <property type="evidence" value="ECO:0007669"/>
    <property type="project" value="InterPro"/>
</dbReference>
<dbReference type="EC" id="2.4.1.1" evidence="2"/>
<dbReference type="Ensembl" id="ENSCCRT00020026838.1">
    <property type="protein sequence ID" value="ENSCCRP00020024478.1"/>
    <property type="gene ID" value="ENSCCRG00020011333.1"/>
</dbReference>
<dbReference type="Gene3D" id="3.40.50.2000">
    <property type="entry name" value="Glycogen Phosphorylase B"/>
    <property type="match status" value="1"/>
</dbReference>
<organism evidence="3 4">
    <name type="scientific">Cyprinus carpio</name>
    <name type="common">Common carp</name>
    <dbReference type="NCBI Taxonomy" id="7962"/>
    <lineage>
        <taxon>Eukaryota</taxon>
        <taxon>Metazoa</taxon>
        <taxon>Chordata</taxon>
        <taxon>Craniata</taxon>
        <taxon>Vertebrata</taxon>
        <taxon>Euteleostomi</taxon>
        <taxon>Actinopterygii</taxon>
        <taxon>Neopterygii</taxon>
        <taxon>Teleostei</taxon>
        <taxon>Ostariophysi</taxon>
        <taxon>Cypriniformes</taxon>
        <taxon>Cyprinidae</taxon>
        <taxon>Cyprininae</taxon>
        <taxon>Cyprinus</taxon>
    </lineage>
</organism>
<dbReference type="GO" id="GO:0005980">
    <property type="term" value="P:glycogen catabolic process"/>
    <property type="evidence" value="ECO:0007669"/>
    <property type="project" value="TreeGrafter"/>
</dbReference>
<sequence>MKFMLNGALTIGTMDGANVEMAVEAGEDNFFIFVMRVEDVEAMDVKGYNAFDPKQPDLFKDIVNMLIHHDRYVRHQPCEPLYIYNYAREIWGVEPTLEKLAAPDYPK</sequence>
<dbReference type="GO" id="GO:0005737">
    <property type="term" value="C:cytoplasm"/>
    <property type="evidence" value="ECO:0007669"/>
    <property type="project" value="TreeGrafter"/>
</dbReference>
<comment type="similarity">
    <text evidence="1 2">Belongs to the glycogen phosphorylase family.</text>
</comment>